<accession>A0ACB7SA74</accession>
<dbReference type="Proteomes" id="UP000821845">
    <property type="component" value="Chromosome 5"/>
</dbReference>
<reference evidence="1" key="1">
    <citation type="submission" date="2020-05" db="EMBL/GenBank/DDBJ databases">
        <title>Large-scale comparative analyses of tick genomes elucidate their genetic diversity and vector capacities.</title>
        <authorList>
            <person name="Jia N."/>
            <person name="Wang J."/>
            <person name="Shi W."/>
            <person name="Du L."/>
            <person name="Sun Y."/>
            <person name="Zhan W."/>
            <person name="Jiang J."/>
            <person name="Wang Q."/>
            <person name="Zhang B."/>
            <person name="Ji P."/>
            <person name="Sakyi L.B."/>
            <person name="Cui X."/>
            <person name="Yuan T."/>
            <person name="Jiang B."/>
            <person name="Yang W."/>
            <person name="Lam T.T.-Y."/>
            <person name="Chang Q."/>
            <person name="Ding S."/>
            <person name="Wang X."/>
            <person name="Zhu J."/>
            <person name="Ruan X."/>
            <person name="Zhao L."/>
            <person name="Wei J."/>
            <person name="Que T."/>
            <person name="Du C."/>
            <person name="Cheng J."/>
            <person name="Dai P."/>
            <person name="Han X."/>
            <person name="Huang E."/>
            <person name="Gao Y."/>
            <person name="Liu J."/>
            <person name="Shao H."/>
            <person name="Ye R."/>
            <person name="Li L."/>
            <person name="Wei W."/>
            <person name="Wang X."/>
            <person name="Wang C."/>
            <person name="Yang T."/>
            <person name="Huo Q."/>
            <person name="Li W."/>
            <person name="Guo W."/>
            <person name="Chen H."/>
            <person name="Zhou L."/>
            <person name="Ni X."/>
            <person name="Tian J."/>
            <person name="Zhou Y."/>
            <person name="Sheng Y."/>
            <person name="Liu T."/>
            <person name="Pan Y."/>
            <person name="Xia L."/>
            <person name="Li J."/>
            <person name="Zhao F."/>
            <person name="Cao W."/>
        </authorList>
    </citation>
    <scope>NUCLEOTIDE SEQUENCE</scope>
    <source>
        <strain evidence="1">Hyas-2018</strain>
    </source>
</reference>
<comment type="caution">
    <text evidence="1">The sequence shown here is derived from an EMBL/GenBank/DDBJ whole genome shotgun (WGS) entry which is preliminary data.</text>
</comment>
<organism evidence="1 2">
    <name type="scientific">Hyalomma asiaticum</name>
    <name type="common">Tick</name>
    <dbReference type="NCBI Taxonomy" id="266040"/>
    <lineage>
        <taxon>Eukaryota</taxon>
        <taxon>Metazoa</taxon>
        <taxon>Ecdysozoa</taxon>
        <taxon>Arthropoda</taxon>
        <taxon>Chelicerata</taxon>
        <taxon>Arachnida</taxon>
        <taxon>Acari</taxon>
        <taxon>Parasitiformes</taxon>
        <taxon>Ixodida</taxon>
        <taxon>Ixodoidea</taxon>
        <taxon>Ixodidae</taxon>
        <taxon>Hyalomminae</taxon>
        <taxon>Hyalomma</taxon>
    </lineage>
</organism>
<evidence type="ECO:0000313" key="2">
    <source>
        <dbReference type="Proteomes" id="UP000821845"/>
    </source>
</evidence>
<protein>
    <submittedName>
        <fullName evidence="1">Uncharacterized protein</fullName>
    </submittedName>
</protein>
<evidence type="ECO:0000313" key="1">
    <source>
        <dbReference type="EMBL" id="KAH6930861.1"/>
    </source>
</evidence>
<name>A0ACB7SA74_HYAAI</name>
<proteinExistence type="predicted"/>
<sequence>MLGKIGTLYQSQRHIISSPPPPPERPKLGTKATVVAVLLVIAVAVCVVSAVAVPITRRVQRAAQLVGLCDTTACTSYARMVAQSTSTSVNPCHNFYRFVCEGYANSSRSAFRDHMDTFTNLVARSLRTAVAPESAQSAFEKAAVFYQSCVAVVAEGTNQFEQFRVIMEDAGIQWPRVAQTPELMASMLKMAVALNLFTIVFFAADSDAGKCHIEIWKGDVLEYLKRRRRELETVGKYDMYYESFTRIFGDDDDDGAIPKKGEGGDRLCRSQKHHAELRAIPPDREHHVFRQMMGMPSVRADNASSLALPCSQEIILWDLQYVRSLDDALLAVGWHRLHFYYGWTVVQVLARFMSYGLAVMSHGSVRAARDDSPLHCLRLTESTMGLVVYQRYAATDFNRETRLELHEMVNVVYAVLLRMLQINPDVDVRETSIDLRELESTLLPKFELIEDNVRLDRLFADVPRMAKDSFAQNWLQLQQALRRMSPAVRKAIRSFYLSAVATASGYSIRRASDRKELGLAPYVSLLPLYDPKVVDSIKYGGVGFMIAEATFQFFQEHLSEQSRFRSVLAQRDHCYESGRLRGLKTDPAKHAAYERAVALSILWQAFRSPVRRRDPRWRLRGLGSFTEEQLFFVASCLPLCAAHQSGAAELQCNEPLRHSRHFPGAFHCPAVAPMNPRLKCSAFY</sequence>
<gene>
    <name evidence="1" type="ORF">HPB50_020065</name>
</gene>
<keyword evidence="2" id="KW-1185">Reference proteome</keyword>
<dbReference type="EMBL" id="CM023485">
    <property type="protein sequence ID" value="KAH6930861.1"/>
    <property type="molecule type" value="Genomic_DNA"/>
</dbReference>